<name>A0AAJ1EIB0_9BACT</name>
<accession>A0AAJ1EIB0</accession>
<protein>
    <submittedName>
        <fullName evidence="1">Uncharacterized protein</fullName>
    </submittedName>
</protein>
<comment type="caution">
    <text evidence="1">The sequence shown here is derived from an EMBL/GenBank/DDBJ whole genome shotgun (WGS) entry which is preliminary data.</text>
</comment>
<evidence type="ECO:0000313" key="1">
    <source>
        <dbReference type="EMBL" id="MBZ0159838.1"/>
    </source>
</evidence>
<proteinExistence type="predicted"/>
<dbReference type="EMBL" id="JAIOIU010000082">
    <property type="protein sequence ID" value="MBZ0159838.1"/>
    <property type="molecule type" value="Genomic_DNA"/>
</dbReference>
<evidence type="ECO:0000313" key="2">
    <source>
        <dbReference type="Proteomes" id="UP001197609"/>
    </source>
</evidence>
<reference evidence="1 2" key="1">
    <citation type="journal article" date="2021" name="bioRxiv">
        <title>Unraveling nitrogen, sulfur and carbon metabolic pathways and microbial community transcriptional responses to substrate deprivation and toxicity stresses in a bioreactor mimicking anoxic brackish coastal sediment conditions.</title>
        <authorList>
            <person name="Martins P.D."/>
            <person name="Echeveste M.J."/>
            <person name="Arshad A."/>
            <person name="Kurth J."/>
            <person name="Ouboter H."/>
            <person name="Jetten M.S.M."/>
            <person name="Welte C.U."/>
        </authorList>
    </citation>
    <scope>NUCLEOTIDE SEQUENCE [LARGE SCALE GENOMIC DNA]</scope>
    <source>
        <strain evidence="1">MAG_38</strain>
    </source>
</reference>
<dbReference type="AlphaFoldDB" id="A0AAJ1EIB0"/>
<sequence>MIATRVLGEIGLRAKEAVPVLRELGEHNPKLKDAVKEALSKIEGR</sequence>
<dbReference type="Proteomes" id="UP001197609">
    <property type="component" value="Unassembled WGS sequence"/>
</dbReference>
<gene>
    <name evidence="1" type="ORF">K8G79_06870</name>
</gene>
<organism evidence="1 2">
    <name type="scientific">Candidatus Methylomirabilis tolerans</name>
    <dbReference type="NCBI Taxonomy" id="3123416"/>
    <lineage>
        <taxon>Bacteria</taxon>
        <taxon>Candidatus Methylomirabilota</taxon>
        <taxon>Candidatus Methylomirabilia</taxon>
        <taxon>Candidatus Methylomirabilales</taxon>
        <taxon>Candidatus Methylomirabilaceae</taxon>
        <taxon>Candidatus Methylomirabilis</taxon>
    </lineage>
</organism>